<evidence type="ECO:0000313" key="3">
    <source>
        <dbReference type="EMBL" id="KAF9624967.1"/>
    </source>
</evidence>
<keyword evidence="4" id="KW-1185">Reference proteome</keyword>
<gene>
    <name evidence="3" type="ORF">IFM89_016599</name>
</gene>
<sequence>MAAPESPPQHELLLPKTVSSYVGLSFAVFLGLIPRSIIKLQSQNRALTLKLSEAEEQLKQMKSRRKEDSKANARVVEIFASHRNGWQLEEKKLVHQIESCNEEMGKLRGRVEELEKCVDRLEREVEEREEMINFMSRQVNNEYDDDDDDDDVEEGDEKVEVKKEEFYGEEESGGLEYMSRFGVDRVLGEECFLQEGEEQQFLYGMGNGFSSDFVSSASKVWAERAGDWQDERCDSVVSSYQAKHFVARRESPWKLDGESTGVPSKLKLLEQELLNLEKIDKGELSKIPSLLRKQAKRYQALAIKIDDLCGKMRVNDPSDPTLNSECRTRRQTEFLIEAYRLQQRAIETGQKLMKLQTETAKSNFSNELGSHGKLTTRRSMDSIRNNLKEIQRNLEVWLARIMGDLEGILAMDGASRVREYYMSRYPFVR</sequence>
<dbReference type="PANTHER" id="PTHR47747">
    <property type="entry name" value="RIBONUCLEASE P PROTEIN SUBUNIT P38-LIKE PROTEIN"/>
    <property type="match status" value="1"/>
</dbReference>
<dbReference type="OrthoDB" id="751422at2759"/>
<accession>A0A835MCV0</accession>
<dbReference type="PANTHER" id="PTHR47747:SF3">
    <property type="entry name" value="OS03G0853600 PROTEIN"/>
    <property type="match status" value="1"/>
</dbReference>
<name>A0A835MCV0_9MAGN</name>
<dbReference type="AlphaFoldDB" id="A0A835MCV0"/>
<feature type="coiled-coil region" evidence="1">
    <location>
        <begin position="97"/>
        <end position="138"/>
    </location>
</feature>
<evidence type="ECO:0000313" key="4">
    <source>
        <dbReference type="Proteomes" id="UP000631114"/>
    </source>
</evidence>
<evidence type="ECO:0000256" key="1">
    <source>
        <dbReference type="SAM" id="Coils"/>
    </source>
</evidence>
<protein>
    <submittedName>
        <fullName evidence="3">Uncharacterized protein</fullName>
    </submittedName>
</protein>
<feature type="region of interest" description="Disordered" evidence="2">
    <location>
        <begin position="140"/>
        <end position="159"/>
    </location>
</feature>
<feature type="coiled-coil region" evidence="1">
    <location>
        <begin position="37"/>
        <end position="71"/>
    </location>
</feature>
<dbReference type="Proteomes" id="UP000631114">
    <property type="component" value="Unassembled WGS sequence"/>
</dbReference>
<evidence type="ECO:0000256" key="2">
    <source>
        <dbReference type="SAM" id="MobiDB-lite"/>
    </source>
</evidence>
<reference evidence="3 4" key="1">
    <citation type="submission" date="2020-10" db="EMBL/GenBank/DDBJ databases">
        <title>The Coptis chinensis genome and diversification of protoberbering-type alkaloids.</title>
        <authorList>
            <person name="Wang B."/>
            <person name="Shu S."/>
            <person name="Song C."/>
            <person name="Liu Y."/>
        </authorList>
    </citation>
    <scope>NUCLEOTIDE SEQUENCE [LARGE SCALE GENOMIC DNA]</scope>
    <source>
        <strain evidence="3">HL-2020</strain>
        <tissue evidence="3">Leaf</tissue>
    </source>
</reference>
<keyword evidence="1" id="KW-0175">Coiled coil</keyword>
<comment type="caution">
    <text evidence="3">The sequence shown here is derived from an EMBL/GenBank/DDBJ whole genome shotgun (WGS) entry which is preliminary data.</text>
</comment>
<proteinExistence type="predicted"/>
<feature type="compositionally biased region" description="Acidic residues" evidence="2">
    <location>
        <begin position="142"/>
        <end position="157"/>
    </location>
</feature>
<dbReference type="EMBL" id="JADFTS010000001">
    <property type="protein sequence ID" value="KAF9624967.1"/>
    <property type="molecule type" value="Genomic_DNA"/>
</dbReference>
<organism evidence="3 4">
    <name type="scientific">Coptis chinensis</name>
    <dbReference type="NCBI Taxonomy" id="261450"/>
    <lineage>
        <taxon>Eukaryota</taxon>
        <taxon>Viridiplantae</taxon>
        <taxon>Streptophyta</taxon>
        <taxon>Embryophyta</taxon>
        <taxon>Tracheophyta</taxon>
        <taxon>Spermatophyta</taxon>
        <taxon>Magnoliopsida</taxon>
        <taxon>Ranunculales</taxon>
        <taxon>Ranunculaceae</taxon>
        <taxon>Coptidoideae</taxon>
        <taxon>Coptis</taxon>
    </lineage>
</organism>